<dbReference type="InterPro" id="IPR035892">
    <property type="entry name" value="C2_domain_sf"/>
</dbReference>
<feature type="region of interest" description="Disordered" evidence="1">
    <location>
        <begin position="371"/>
        <end position="394"/>
    </location>
</feature>
<feature type="compositionally biased region" description="Basic and acidic residues" evidence="1">
    <location>
        <begin position="446"/>
        <end position="458"/>
    </location>
</feature>
<evidence type="ECO:0000313" key="3">
    <source>
        <dbReference type="EMBL" id="CCX07000.1"/>
    </source>
</evidence>
<dbReference type="EMBL" id="HF935329">
    <property type="protein sequence ID" value="CCX07000.1"/>
    <property type="molecule type" value="Genomic_DNA"/>
</dbReference>
<feature type="compositionally biased region" description="Low complexity" evidence="1">
    <location>
        <begin position="380"/>
        <end position="391"/>
    </location>
</feature>
<dbReference type="PROSITE" id="PS50004">
    <property type="entry name" value="C2"/>
    <property type="match status" value="1"/>
</dbReference>
<protein>
    <submittedName>
        <fullName evidence="3">Similar to Double C2-like domain-containing protein alpha acc. no. Q14183</fullName>
    </submittedName>
</protein>
<sequence>MSPTHRFSQLEPAAPVYPHGPRYILHVSFNRAFDLPPGDVPSFTSDPYIRATLTFPGTNLPKLHRRTVTIRNTREAVWNETWTVANIPCTGALLKVKVLDEDPGDHDDHLGTIRIPIQATVGKQSIEQRLSMGRKNAWIGFLRYAVCAGGAKGSVQLDYEVTESNAEDNGRPYTIGPNWWSQHFSPLIGIITHTPAAAPTSSNGDRQPLQRFEFVATKLQLSGPLPKELNTRYVAFRPIITTFYTKRGILGIILNRALKRQYRTVYSYDRNTTYGIARFPNKDAAHPANHPEENDALDIATQVLNFTHWGEGGRVYTFIITLDGEWRFTETGKEFGIQMLSKHTMHSCVSTYVAFAGEFFIRKEATAQRQRGASVSSGISATKSPADSSSSYPNEKKIEDYTLVIDNDSGTYRPPEENLPLLQEFLTKAIPGLRVEACHALDEKHLAEKKKHAEERERTGRRRFKQPSSSRSSSEDGRGDGGGFSSGDEEELQTGRMGRKRQLEMKAWRKVEGIDRNKMDGDGKGKVPVRDVSEAGLLSGRAN</sequence>
<name>U4KZ60_PYROM</name>
<dbReference type="Proteomes" id="UP000018144">
    <property type="component" value="Unassembled WGS sequence"/>
</dbReference>
<evidence type="ECO:0000313" key="4">
    <source>
        <dbReference type="Proteomes" id="UP000018144"/>
    </source>
</evidence>
<proteinExistence type="predicted"/>
<dbReference type="Pfam" id="PF00168">
    <property type="entry name" value="C2"/>
    <property type="match status" value="1"/>
</dbReference>
<dbReference type="AlphaFoldDB" id="U4KZ60"/>
<feature type="domain" description="C2" evidence="2">
    <location>
        <begin position="6"/>
        <end position="130"/>
    </location>
</feature>
<dbReference type="SMART" id="SM00239">
    <property type="entry name" value="C2"/>
    <property type="match status" value="1"/>
</dbReference>
<gene>
    <name evidence="3" type="ORF">PCON_06587</name>
</gene>
<dbReference type="PANTHER" id="PTHR47800:SF5">
    <property type="entry name" value="FER-1-LIKE PROTEIN 6"/>
    <property type="match status" value="1"/>
</dbReference>
<dbReference type="OMA" id="SRYNFQA"/>
<dbReference type="InterPro" id="IPR000008">
    <property type="entry name" value="C2_dom"/>
</dbReference>
<evidence type="ECO:0000256" key="1">
    <source>
        <dbReference type="SAM" id="MobiDB-lite"/>
    </source>
</evidence>
<reference evidence="3 4" key="1">
    <citation type="journal article" date="2013" name="PLoS Genet.">
        <title>The genome and development-dependent transcriptomes of Pyronema confluens: a window into fungal evolution.</title>
        <authorList>
            <person name="Traeger S."/>
            <person name="Altegoer F."/>
            <person name="Freitag M."/>
            <person name="Gabaldon T."/>
            <person name="Kempken F."/>
            <person name="Kumar A."/>
            <person name="Marcet-Houben M."/>
            <person name="Poggeler S."/>
            <person name="Stajich J.E."/>
            <person name="Nowrousian M."/>
        </authorList>
    </citation>
    <scope>NUCLEOTIDE SEQUENCE [LARGE SCALE GENOMIC DNA]</scope>
    <source>
        <strain evidence="4">CBS 100304</strain>
        <tissue evidence="3">Vegetative mycelium</tissue>
    </source>
</reference>
<dbReference type="PANTHER" id="PTHR47800">
    <property type="entry name" value="C2 DOMAIN-CONTAINING PROTEIN"/>
    <property type="match status" value="1"/>
</dbReference>
<accession>U4KZ60</accession>
<feature type="region of interest" description="Disordered" evidence="1">
    <location>
        <begin position="446"/>
        <end position="543"/>
    </location>
</feature>
<dbReference type="STRING" id="1076935.U4KZ60"/>
<dbReference type="OrthoDB" id="73919at2759"/>
<dbReference type="Gene3D" id="2.60.40.150">
    <property type="entry name" value="C2 domain"/>
    <property type="match status" value="1"/>
</dbReference>
<dbReference type="eggNOG" id="ENOG502S2KW">
    <property type="taxonomic scope" value="Eukaryota"/>
</dbReference>
<feature type="compositionally biased region" description="Basic and acidic residues" evidence="1">
    <location>
        <begin position="501"/>
        <end position="533"/>
    </location>
</feature>
<dbReference type="SUPFAM" id="SSF49562">
    <property type="entry name" value="C2 domain (Calcium/lipid-binding domain, CaLB)"/>
    <property type="match status" value="1"/>
</dbReference>
<organism evidence="3 4">
    <name type="scientific">Pyronema omphalodes (strain CBS 100304)</name>
    <name type="common">Pyronema confluens</name>
    <dbReference type="NCBI Taxonomy" id="1076935"/>
    <lineage>
        <taxon>Eukaryota</taxon>
        <taxon>Fungi</taxon>
        <taxon>Dikarya</taxon>
        <taxon>Ascomycota</taxon>
        <taxon>Pezizomycotina</taxon>
        <taxon>Pezizomycetes</taxon>
        <taxon>Pezizales</taxon>
        <taxon>Pyronemataceae</taxon>
        <taxon>Pyronema</taxon>
    </lineage>
</organism>
<keyword evidence="4" id="KW-1185">Reference proteome</keyword>
<evidence type="ECO:0000259" key="2">
    <source>
        <dbReference type="PROSITE" id="PS50004"/>
    </source>
</evidence>
<dbReference type="GO" id="GO:0010628">
    <property type="term" value="P:positive regulation of gene expression"/>
    <property type="evidence" value="ECO:0007669"/>
    <property type="project" value="TreeGrafter"/>
</dbReference>